<dbReference type="Pfam" id="PF14924">
    <property type="entry name" value="MAP10_N"/>
    <property type="match status" value="1"/>
</dbReference>
<sequence length="286" mass="30990">MINKTLYSVILNLPPITIHQDDPAASNCACLEEAQLFRKGKSCLFALPTIVVEKELYSFPITMSVYKKLPPGVLPDVMLIGSATIEIKDLMNSLLNKQVFKSGNPCKSMKDTFKISTATGQLVGDATIFIRTSCYGPRIVTQFQVPHNKRPYLFKGAAQSPIFQCKKIPSKHSPPASPRCSCSPRTKPEDESGESPRRSCCSSPGSPPPPPPTPTNTWGAPDRSPFRPCCPTLQGQKCQGAPLLPSSQKITRSASPPSDLSRATRAPGGQKKCGCSKNNSPLVNKY</sequence>
<proteinExistence type="predicted"/>
<feature type="compositionally biased region" description="Basic and acidic residues" evidence="1">
    <location>
        <begin position="186"/>
        <end position="197"/>
    </location>
</feature>
<evidence type="ECO:0000256" key="1">
    <source>
        <dbReference type="SAM" id="MobiDB-lite"/>
    </source>
</evidence>
<gene>
    <name evidence="3" type="primary">LOC105264795</name>
</gene>
<dbReference type="AlphaFoldDB" id="A0A9R1T0A3"/>
<feature type="region of interest" description="Disordered" evidence="1">
    <location>
        <begin position="167"/>
        <end position="286"/>
    </location>
</feature>
<dbReference type="RefSeq" id="XP_011300213.1">
    <property type="nucleotide sequence ID" value="XM_011301911.1"/>
</dbReference>
<dbReference type="KEGG" id="fas:105264795"/>
<organism evidence="2 3">
    <name type="scientific">Fopius arisanus</name>
    <dbReference type="NCBI Taxonomy" id="64838"/>
    <lineage>
        <taxon>Eukaryota</taxon>
        <taxon>Metazoa</taxon>
        <taxon>Ecdysozoa</taxon>
        <taxon>Arthropoda</taxon>
        <taxon>Hexapoda</taxon>
        <taxon>Insecta</taxon>
        <taxon>Pterygota</taxon>
        <taxon>Neoptera</taxon>
        <taxon>Endopterygota</taxon>
        <taxon>Hymenoptera</taxon>
        <taxon>Apocrita</taxon>
        <taxon>Ichneumonoidea</taxon>
        <taxon>Braconidae</taxon>
        <taxon>Opiinae</taxon>
        <taxon>Fopius</taxon>
    </lineage>
</organism>
<name>A0A9R1T0A3_9HYME</name>
<feature type="compositionally biased region" description="Polar residues" evidence="1">
    <location>
        <begin position="245"/>
        <end position="258"/>
    </location>
</feature>
<feature type="compositionally biased region" description="Pro residues" evidence="1">
    <location>
        <begin position="205"/>
        <end position="214"/>
    </location>
</feature>
<reference evidence="3" key="1">
    <citation type="submission" date="2025-08" db="UniProtKB">
        <authorList>
            <consortium name="RefSeq"/>
        </authorList>
    </citation>
    <scope>IDENTIFICATION</scope>
    <source>
        <strain evidence="3">USDA-PBARC FA_bdor</strain>
        <tissue evidence="3">Whole organism</tissue>
    </source>
</reference>
<feature type="compositionally biased region" description="Polar residues" evidence="1">
    <location>
        <begin position="276"/>
        <end position="286"/>
    </location>
</feature>
<protein>
    <submittedName>
        <fullName evidence="3">Uncharacterized protein</fullName>
    </submittedName>
</protein>
<dbReference type="OrthoDB" id="6624851at2759"/>
<evidence type="ECO:0000313" key="2">
    <source>
        <dbReference type="Proteomes" id="UP000694866"/>
    </source>
</evidence>
<dbReference type="GeneID" id="105264795"/>
<evidence type="ECO:0000313" key="3">
    <source>
        <dbReference type="RefSeq" id="XP_011300213.1"/>
    </source>
</evidence>
<dbReference type="Proteomes" id="UP000694866">
    <property type="component" value="Unplaced"/>
</dbReference>
<accession>A0A9R1T0A3</accession>
<keyword evidence="2" id="KW-1185">Reference proteome</keyword>